<dbReference type="InterPro" id="IPR006016">
    <property type="entry name" value="UspA"/>
</dbReference>
<evidence type="ECO:0000256" key="1">
    <source>
        <dbReference type="ARBA" id="ARBA00008791"/>
    </source>
</evidence>
<dbReference type="AlphaFoldDB" id="A0A918AUA0"/>
<reference evidence="3" key="1">
    <citation type="journal article" date="2014" name="Int. J. Syst. Evol. Microbiol.">
        <title>Complete genome sequence of Corynebacterium casei LMG S-19264T (=DSM 44701T), isolated from a smear-ripened cheese.</title>
        <authorList>
            <consortium name="US DOE Joint Genome Institute (JGI-PGF)"/>
            <person name="Walter F."/>
            <person name="Albersmeier A."/>
            <person name="Kalinowski J."/>
            <person name="Ruckert C."/>
        </authorList>
    </citation>
    <scope>NUCLEOTIDE SEQUENCE</scope>
    <source>
        <strain evidence="3">JCM 3313</strain>
    </source>
</reference>
<dbReference type="Proteomes" id="UP000639606">
    <property type="component" value="Unassembled WGS sequence"/>
</dbReference>
<organism evidence="3 4">
    <name type="scientific">Saccharothrix coeruleofusca</name>
    <dbReference type="NCBI Taxonomy" id="33919"/>
    <lineage>
        <taxon>Bacteria</taxon>
        <taxon>Bacillati</taxon>
        <taxon>Actinomycetota</taxon>
        <taxon>Actinomycetes</taxon>
        <taxon>Pseudonocardiales</taxon>
        <taxon>Pseudonocardiaceae</taxon>
        <taxon>Saccharothrix</taxon>
    </lineage>
</organism>
<name>A0A918AUA0_9PSEU</name>
<sequence length="151" mass="15547">MSETKVVVGVDASPAGADALRWAARHATNGEVVAVSVCRMHPAGGSGEDAFRSAHRRALREAVEGLPPTPGVRVAQLLVDGDPGPALVALSHGADKLVLGGHRYQRGNVAVAGAVATYCLRHAKCPVVIVPAGGDDESPGVHPRPVAQEFR</sequence>
<dbReference type="PANTHER" id="PTHR31964">
    <property type="entry name" value="ADENINE NUCLEOTIDE ALPHA HYDROLASES-LIKE SUPERFAMILY PROTEIN"/>
    <property type="match status" value="1"/>
</dbReference>
<dbReference type="RefSeq" id="WP_189226380.1">
    <property type="nucleotide sequence ID" value="NZ_BMRG01000015.1"/>
</dbReference>
<dbReference type="PANTHER" id="PTHR31964:SF113">
    <property type="entry name" value="USPA DOMAIN-CONTAINING PROTEIN"/>
    <property type="match status" value="1"/>
</dbReference>
<dbReference type="EMBL" id="BMRG01000015">
    <property type="protein sequence ID" value="GGP75706.1"/>
    <property type="molecule type" value="Genomic_DNA"/>
</dbReference>
<dbReference type="InterPro" id="IPR014729">
    <property type="entry name" value="Rossmann-like_a/b/a_fold"/>
</dbReference>
<accession>A0A918AUA0</accession>
<keyword evidence="4" id="KW-1185">Reference proteome</keyword>
<dbReference type="CDD" id="cd00293">
    <property type="entry name" value="USP-like"/>
    <property type="match status" value="1"/>
</dbReference>
<dbReference type="InterPro" id="IPR006015">
    <property type="entry name" value="Universal_stress_UspA"/>
</dbReference>
<dbReference type="PRINTS" id="PR01438">
    <property type="entry name" value="UNVRSLSTRESS"/>
</dbReference>
<comment type="caution">
    <text evidence="3">The sequence shown here is derived from an EMBL/GenBank/DDBJ whole genome shotgun (WGS) entry which is preliminary data.</text>
</comment>
<dbReference type="Gene3D" id="3.40.50.620">
    <property type="entry name" value="HUPs"/>
    <property type="match status" value="1"/>
</dbReference>
<gene>
    <name evidence="3" type="ORF">GCM10010185_56840</name>
</gene>
<protein>
    <submittedName>
        <fullName evidence="3">Universal stress protein</fullName>
    </submittedName>
</protein>
<evidence type="ECO:0000313" key="4">
    <source>
        <dbReference type="Proteomes" id="UP000639606"/>
    </source>
</evidence>
<comment type="similarity">
    <text evidence="1">Belongs to the universal stress protein A family.</text>
</comment>
<evidence type="ECO:0000313" key="3">
    <source>
        <dbReference type="EMBL" id="GGP75706.1"/>
    </source>
</evidence>
<dbReference type="SUPFAM" id="SSF52402">
    <property type="entry name" value="Adenine nucleotide alpha hydrolases-like"/>
    <property type="match status" value="1"/>
</dbReference>
<feature type="domain" description="UspA" evidence="2">
    <location>
        <begin position="5"/>
        <end position="131"/>
    </location>
</feature>
<proteinExistence type="inferred from homology"/>
<reference evidence="3" key="2">
    <citation type="submission" date="2020-09" db="EMBL/GenBank/DDBJ databases">
        <authorList>
            <person name="Sun Q."/>
            <person name="Ohkuma M."/>
        </authorList>
    </citation>
    <scope>NUCLEOTIDE SEQUENCE</scope>
    <source>
        <strain evidence="3">JCM 3313</strain>
    </source>
</reference>
<evidence type="ECO:0000259" key="2">
    <source>
        <dbReference type="Pfam" id="PF00582"/>
    </source>
</evidence>
<dbReference type="Pfam" id="PF00582">
    <property type="entry name" value="Usp"/>
    <property type="match status" value="1"/>
</dbReference>